<organism evidence="4 5">
    <name type="scientific">Talaromyces pinophilus</name>
    <name type="common">Penicillium pinophilum</name>
    <dbReference type="NCBI Taxonomy" id="128442"/>
    <lineage>
        <taxon>Eukaryota</taxon>
        <taxon>Fungi</taxon>
        <taxon>Dikarya</taxon>
        <taxon>Ascomycota</taxon>
        <taxon>Pezizomycotina</taxon>
        <taxon>Eurotiomycetes</taxon>
        <taxon>Eurotiomycetidae</taxon>
        <taxon>Eurotiales</taxon>
        <taxon>Trichocomaceae</taxon>
        <taxon>Talaromyces</taxon>
        <taxon>Talaromyces sect. Talaromyces</taxon>
    </lineage>
</organism>
<dbReference type="GO" id="GO:0005856">
    <property type="term" value="C:cytoskeleton"/>
    <property type="evidence" value="ECO:0007669"/>
    <property type="project" value="TreeGrafter"/>
</dbReference>
<feature type="region of interest" description="Disordered" evidence="3">
    <location>
        <begin position="99"/>
        <end position="149"/>
    </location>
</feature>
<evidence type="ECO:0008006" key="6">
    <source>
        <dbReference type="Google" id="ProtNLM"/>
    </source>
</evidence>
<feature type="region of interest" description="Disordered" evidence="3">
    <location>
        <begin position="2170"/>
        <end position="2283"/>
    </location>
</feature>
<proteinExistence type="predicted"/>
<feature type="region of interest" description="Disordered" evidence="3">
    <location>
        <begin position="262"/>
        <end position="333"/>
    </location>
</feature>
<feature type="compositionally biased region" description="Polar residues" evidence="3">
    <location>
        <begin position="587"/>
        <end position="603"/>
    </location>
</feature>
<sequence length="2309" mass="254074">MRGRREAATGFPTRNCPSGNHLILALRQLLTGKATNQRPLSVMSGGLHRNYNGRGKQLLAAIDDTEETTSPAFLELASSPSNHPHEQITLADEYSVQTSVEPSRATSPAASSVIALGSPSQRRPPVSPESLPSLPKYPGAWDSLSSSSPENRKANSAYFTAAWGSPYATPSPRRLSWTLSNQPSLNLPSRDNSPSRGRGYTSVRGPGSFRTTSTSSQVPRPLHGSIGRSSVRDFSGIQANSSFKQFTEDWIDRYLSGQPRTERTNWLSDDEGSEAPSFFTARNNFGDDPTEGWLGLDEPNEEDLLRTPTASNSLSVRSRKGLGKQLSRTRQKHLSTFSTATLRQEDVWGFAFGDEHPSTAMSDIADTPLPPAEHDSTIESPVEKPLPLPPAENAAPVDSSESIKADSTPRPPLVSQSSSQRGRKKVAWRGKTCLIAVPTDDKRGSEESGYQLLTKADVEKRLQRWQDEGYHVDGFDVFAPEQESFSSQTGGFSRLPFPDETESHQDQVSRNFSVRFPNLGEWDAYVQHLQEEKLRALGVSLDDDPPASESSAAPMGAMTQMGIFPGHITSPPIPTSSAASNPMFGSHTFSPHFNQSTNPSTHAESLASPPPQFGGQHSFYGMDANFVPGLPYPYQPTPPVAGTLTPQSLFNARQASFAGPGMPNLNSIFSPVSPLNADDMFNQSSNGQRDRTDSIRDTSYQDSSNKRQVRESRAATLILDESQLETEHFQTSNVEIAHPTPRGHSHNLSETLQKGLDRYSQADYHLEHSIQRQLEDNESDLQNSRWAIGADDVQPSPAHAQFSVPDSFSTGHHRLFGEQQQQPMDIIQDADEIDTNPSLAASPREPKLDMSHHPWHSAKPSSGSFAAGHKSKASLSGLNVEAQEFNPTGSFSTNAFAFQGAAPFQSNGFGNGSMFSPTSSVFKPSGSIGSFNVAAPSFTPSSNDFNASSASFVPSASKGFTFSTASFNADAPAFNPGASVTSNASDAPSHLKGSIFGDIDFNQINKPSKSSKAIPIVRPDDDHEEDQPIERGVPGTPPRQKRARRGAGEEDKDVEFAPLAEAAQAQATATASQTHKSAEGKENEVPEQDVLEVPVKSDSPDTKRRFVEDEAVAVQDAVEDVQEEKATPPVDTEPFPTVSDLNEVTSTAEPVVDESTRKESKEEDIAPPASEAAPEPVAEQPKAEVPKREPRKSIFSAFRSFTFRPSISEFVPIKSPSNEAKSPGPEPTPSPEPVKAQPEKPKTGLFASRYAVEEEELNVTELAPTNKQPEIAKGNDEVTANGHDSPDEAELNAIMDQLNGDDSDVGVERLSTPLPPQMTIETPGGRSMEQTQLPHIIRSDAPSPSPARNFNQLLRGTPKIGSDLDVTQSHHSFPQRGFASGAQSPVRQLLSTNEHISDWDDVISSGEDEKLVQRSKFFDRHVNALVSEVLAERLGPLEQALSIIQNSVVSLHSQSAGRQSLTGRQADVEHSDADDEDDEVNIARSISPLSKRDRKLEKMKGAVLEALTAHGLGRQEVPPASANFNVIQETLAELKALTQQRQQPELPDIRALVQEALAVHAQANARKTPLSEAEEIGAESLKLQLDGVKSMLRTADERTEQEIKARRDAQEALTEVQKMLGHAEGEVARYRQAAEKAEATVRELKEERIPQLEKAQTRCDALEKQQESWEMTLSELSAKNIALEGTLDEYRVSHDFWKKKVAATEEENKDLRTNITHLTARIEDSMRARQSLRGKFDKLQDDMANVTKDVTRDQANARRKEEELRAKYENLRAAYDREVKLREKLEIDIGELEKSERETAKLKFIFAQSQQENHRLEELVASLRQESQEHQNAASRFEREFNEARESSRMEIQRTRTSMEADLDAANNQVNYIRAGLEAEINRLESQVENVRMDADTMKERYELLLEEARENKASAMAELAAAKDMAMEEQRKTHDRVLNDLRERHARALHNASEDRQRIEFHMNEKLDLSNEKLAHLQDRVAHLEEKLEIAKSAARAAAQAAQAKGVVVPPPVQHHSSPSLSYSKDSSAPEKISPQALRESILVLQDQLQQRESRIEELEQELSEVDKEAPNKIKERDTEISWLRELLGVRVDDLQDIINNLSQPSFDQNTVRDAAIRLRANLQMQQQEKERAMSGQAFPSLADIAASPRSLPLAAAAAWGNWRKGRESFTSESGASQTPSKSTNAGGFLSGLLTPPSSNVRYTPKNMSAPPGPARLAGRRTASESRPLRGYNQPRSLSARQMDKLPVVHQEPIEPPTTPPLLRRSSYDHDAEQNSYDGSALMDDVDSMIAADSPDGARDDGLFARDE</sequence>
<evidence type="ECO:0000256" key="2">
    <source>
        <dbReference type="SAM" id="Coils"/>
    </source>
</evidence>
<feature type="compositionally biased region" description="Polar residues" evidence="3">
    <location>
        <begin position="179"/>
        <end position="195"/>
    </location>
</feature>
<feature type="coiled-coil region" evidence="2">
    <location>
        <begin position="1620"/>
        <end position="1933"/>
    </location>
</feature>
<feature type="region of interest" description="Disordered" evidence="3">
    <location>
        <begin position="561"/>
        <end position="618"/>
    </location>
</feature>
<dbReference type="Gene3D" id="1.10.287.1490">
    <property type="match status" value="1"/>
</dbReference>
<evidence type="ECO:0000313" key="4">
    <source>
        <dbReference type="EMBL" id="GAM41511.1"/>
    </source>
</evidence>
<feature type="compositionally biased region" description="Basic residues" evidence="3">
    <location>
        <begin position="317"/>
        <end position="333"/>
    </location>
</feature>
<feature type="compositionally biased region" description="Basic and acidic residues" evidence="3">
    <location>
        <begin position="1154"/>
        <end position="1164"/>
    </location>
</feature>
<evidence type="ECO:0000256" key="1">
    <source>
        <dbReference type="ARBA" id="ARBA00023054"/>
    </source>
</evidence>
<dbReference type="Proteomes" id="UP000053095">
    <property type="component" value="Unassembled WGS sequence"/>
</dbReference>
<keyword evidence="5" id="KW-1185">Reference proteome</keyword>
<feature type="compositionally biased region" description="Polar residues" evidence="3">
    <location>
        <begin position="209"/>
        <end position="218"/>
    </location>
</feature>
<feature type="region of interest" description="Disordered" evidence="3">
    <location>
        <begin position="1455"/>
        <end position="1475"/>
    </location>
</feature>
<feature type="compositionally biased region" description="Polar residues" evidence="3">
    <location>
        <begin position="2172"/>
        <end position="2187"/>
    </location>
</feature>
<dbReference type="PANTHER" id="PTHR32083">
    <property type="entry name" value="CILIA AND FLAGELLA-ASSOCIATED PROTEIN 58-RELATED"/>
    <property type="match status" value="1"/>
</dbReference>
<feature type="region of interest" description="Disordered" evidence="3">
    <location>
        <begin position="179"/>
        <end position="229"/>
    </location>
</feature>
<feature type="compositionally biased region" description="Polar residues" evidence="3">
    <location>
        <begin position="1139"/>
        <end position="1148"/>
    </location>
</feature>
<evidence type="ECO:0000313" key="5">
    <source>
        <dbReference type="Proteomes" id="UP000053095"/>
    </source>
</evidence>
<feature type="compositionally biased region" description="Basic and acidic residues" evidence="3">
    <location>
        <begin position="1098"/>
        <end position="1108"/>
    </location>
</feature>
<feature type="region of interest" description="Disordered" evidence="3">
    <location>
        <begin position="1002"/>
        <end position="1191"/>
    </location>
</feature>
<reference evidence="5" key="1">
    <citation type="journal article" date="2015" name="Genome Announc.">
        <title>Draft genome sequence of Talaromyces cellulolyticus strain Y-94, a source of lignocellulosic biomass-degrading enzymes.</title>
        <authorList>
            <person name="Fujii T."/>
            <person name="Koike H."/>
            <person name="Sawayama S."/>
            <person name="Yano S."/>
            <person name="Inoue H."/>
        </authorList>
    </citation>
    <scope>NUCLEOTIDE SEQUENCE [LARGE SCALE GENOMIC DNA]</scope>
    <source>
        <strain evidence="5">Y-94</strain>
    </source>
</reference>
<dbReference type="EMBL" id="DF933838">
    <property type="protein sequence ID" value="GAM41511.1"/>
    <property type="molecule type" value="Genomic_DNA"/>
</dbReference>
<feature type="compositionally biased region" description="Low complexity" evidence="3">
    <location>
        <begin position="1060"/>
        <end position="1074"/>
    </location>
</feature>
<feature type="region of interest" description="Disordered" evidence="3">
    <location>
        <begin position="2007"/>
        <end position="2033"/>
    </location>
</feature>
<feature type="compositionally biased region" description="Basic and acidic residues" evidence="3">
    <location>
        <begin position="1181"/>
        <end position="1191"/>
    </location>
</feature>
<feature type="region of interest" description="Disordered" evidence="3">
    <location>
        <begin position="676"/>
        <end position="711"/>
    </location>
</feature>
<feature type="region of interest" description="Disordered" evidence="3">
    <location>
        <begin position="836"/>
        <end position="868"/>
    </location>
</feature>
<feature type="compositionally biased region" description="Low complexity" evidence="3">
    <location>
        <begin position="1166"/>
        <end position="1180"/>
    </location>
</feature>
<feature type="region of interest" description="Disordered" evidence="3">
    <location>
        <begin position="359"/>
        <end position="425"/>
    </location>
</feature>
<dbReference type="PANTHER" id="PTHR32083:SF0">
    <property type="entry name" value="CILIA AND FLAGELLA-ASSOCIATED PROTEIN 58"/>
    <property type="match status" value="1"/>
</dbReference>
<feature type="coiled-coil region" evidence="2">
    <location>
        <begin position="2043"/>
        <end position="2077"/>
    </location>
</feature>
<keyword evidence="1 2" id="KW-0175">Coiled coil</keyword>
<name>A0A6V8HI62_TALPI</name>
<comment type="caution">
    <text evidence="4">The sequence shown here is derived from an EMBL/GenBank/DDBJ whole genome shotgun (WGS) entry which is preliminary data.</text>
</comment>
<gene>
    <name evidence="4" type="ORF">TCE0_042f14685</name>
</gene>
<evidence type="ECO:0000256" key="3">
    <source>
        <dbReference type="SAM" id="MobiDB-lite"/>
    </source>
</evidence>
<protein>
    <recommendedName>
        <fullName evidence="6">Myosin class II heavy chain</fullName>
    </recommendedName>
</protein>
<feature type="compositionally biased region" description="Polar residues" evidence="3">
    <location>
        <begin position="99"/>
        <end position="110"/>
    </location>
</feature>
<accession>A0A6V8HI62</accession>
<feature type="compositionally biased region" description="Basic and acidic residues" evidence="3">
    <location>
        <begin position="1018"/>
        <end position="1029"/>
    </location>
</feature>
<feature type="compositionally biased region" description="Polar residues" evidence="3">
    <location>
        <begin position="1002"/>
        <end position="1011"/>
    </location>
</feature>
<feature type="coiled-coil region" evidence="2">
    <location>
        <begin position="1968"/>
        <end position="2002"/>
    </location>
</feature>
<feature type="region of interest" description="Disordered" evidence="3">
    <location>
        <begin position="1208"/>
        <end position="1287"/>
    </location>
</feature>
<feature type="compositionally biased region" description="Low complexity" evidence="3">
    <location>
        <begin position="2007"/>
        <end position="2028"/>
    </location>
</feature>